<dbReference type="Gene3D" id="3.30.70.1060">
    <property type="entry name" value="Dimeric alpha+beta barrel"/>
    <property type="match status" value="2"/>
</dbReference>
<protein>
    <submittedName>
        <fullName evidence="2">Muconolactone isomerase</fullName>
    </submittedName>
</protein>
<accession>A0A124DZ99</accession>
<evidence type="ECO:0000259" key="1">
    <source>
        <dbReference type="Pfam" id="PF02426"/>
    </source>
</evidence>
<organism evidence="2 3">
    <name type="scientific">Mycolicibacterium brisbanense</name>
    <dbReference type="NCBI Taxonomy" id="146020"/>
    <lineage>
        <taxon>Bacteria</taxon>
        <taxon>Bacillati</taxon>
        <taxon>Actinomycetota</taxon>
        <taxon>Actinomycetes</taxon>
        <taxon>Mycobacteriales</taxon>
        <taxon>Mycobacteriaceae</taxon>
        <taxon>Mycolicibacterium</taxon>
    </lineage>
</organism>
<dbReference type="Pfam" id="PF02426">
    <property type="entry name" value="MIase"/>
    <property type="match status" value="2"/>
</dbReference>
<feature type="domain" description="Muconolactone isomerase" evidence="1">
    <location>
        <begin position="1"/>
        <end position="93"/>
    </location>
</feature>
<dbReference type="RefSeq" id="WP_062827648.1">
    <property type="nucleotide sequence ID" value="NZ_BCSX01000007.1"/>
</dbReference>
<dbReference type="OrthoDB" id="4426588at2"/>
<comment type="caution">
    <text evidence="2">The sequence shown here is derived from an EMBL/GenBank/DDBJ whole genome shotgun (WGS) entry which is preliminary data.</text>
</comment>
<dbReference type="Proteomes" id="UP000069620">
    <property type="component" value="Unassembled WGS sequence"/>
</dbReference>
<dbReference type="InterPro" id="IPR026029">
    <property type="entry name" value="MLI_dom"/>
</dbReference>
<evidence type="ECO:0000313" key="3">
    <source>
        <dbReference type="Proteomes" id="UP000069620"/>
    </source>
</evidence>
<keyword evidence="3" id="KW-1185">Reference proteome</keyword>
<name>A0A124DZ99_9MYCO</name>
<gene>
    <name evidence="2" type="ORF">RMCB_0721</name>
</gene>
<keyword evidence="2" id="KW-0413">Isomerase</keyword>
<dbReference type="InterPro" id="IPR011008">
    <property type="entry name" value="Dimeric_a/b-barrel"/>
</dbReference>
<sequence>MEFLVDMTTHVPPGTTPQHVDDVRAREAARARELVAEGHLLRLWRPPLAPGEWRTFGLFAADDADQLEQKLASMPLRIWRTDVVTPLPAHPNDPGGGSASPELTEFLTTLTIAVPPGISADEVVDRTAGEAVRAAELARQGRLVRLWRLTAEPGQRRTLGLWAGADEADLTSTLQSLPLYEWMSAEITPLSVHPSDPARRAAA</sequence>
<proteinExistence type="predicted"/>
<dbReference type="STRING" id="146020.RMCB_0721"/>
<dbReference type="EMBL" id="BCSX01000007">
    <property type="protein sequence ID" value="GAS86625.1"/>
    <property type="molecule type" value="Genomic_DNA"/>
</dbReference>
<dbReference type="AlphaFoldDB" id="A0A124DZ99"/>
<dbReference type="SUPFAM" id="SSF54909">
    <property type="entry name" value="Dimeric alpha+beta barrel"/>
    <property type="match status" value="2"/>
</dbReference>
<reference evidence="3" key="1">
    <citation type="journal article" date="2016" name="Genome Announc.">
        <title>Draft Genome Sequences of Five Rapidly Growing Mycobacterium Species, M. thermoresistibile, M. fortuitum subsp. acetamidolyticum, M. canariasense, M. brisbanense, and M. novocastrense.</title>
        <authorList>
            <person name="Katahira K."/>
            <person name="Ogura Y."/>
            <person name="Gotoh Y."/>
            <person name="Hayashi T."/>
        </authorList>
    </citation>
    <scope>NUCLEOTIDE SEQUENCE [LARGE SCALE GENOMIC DNA]</scope>
    <source>
        <strain evidence="3">JCM15654</strain>
    </source>
</reference>
<dbReference type="GO" id="GO:0016853">
    <property type="term" value="F:isomerase activity"/>
    <property type="evidence" value="ECO:0007669"/>
    <property type="project" value="UniProtKB-KW"/>
</dbReference>
<feature type="domain" description="Muconolactone isomerase" evidence="1">
    <location>
        <begin position="105"/>
        <end position="196"/>
    </location>
</feature>
<evidence type="ECO:0000313" key="2">
    <source>
        <dbReference type="EMBL" id="GAS86625.1"/>
    </source>
</evidence>
<reference evidence="3" key="2">
    <citation type="submission" date="2016-02" db="EMBL/GenBank/DDBJ databases">
        <title>Draft genome sequence of five rapidly growing Mycobacterium species.</title>
        <authorList>
            <person name="Katahira K."/>
            <person name="Gotou Y."/>
            <person name="Iida K."/>
            <person name="Ogura Y."/>
            <person name="Hayashi T."/>
        </authorList>
    </citation>
    <scope>NUCLEOTIDE SEQUENCE [LARGE SCALE GENOMIC DNA]</scope>
    <source>
        <strain evidence="3">JCM15654</strain>
    </source>
</reference>